<dbReference type="Pfam" id="PF04389">
    <property type="entry name" value="Peptidase_M28"/>
    <property type="match status" value="1"/>
</dbReference>
<evidence type="ECO:0000313" key="4">
    <source>
        <dbReference type="Proteomes" id="UP000602198"/>
    </source>
</evidence>
<dbReference type="InterPro" id="IPR023214">
    <property type="entry name" value="HAD_sf"/>
</dbReference>
<dbReference type="InterPro" id="IPR045175">
    <property type="entry name" value="M28_fam"/>
</dbReference>
<organism evidence="3 4">
    <name type="scientific">Nocardia acididurans</name>
    <dbReference type="NCBI Taxonomy" id="2802282"/>
    <lineage>
        <taxon>Bacteria</taxon>
        <taxon>Bacillati</taxon>
        <taxon>Actinomycetota</taxon>
        <taxon>Actinomycetes</taxon>
        <taxon>Mycobacteriales</taxon>
        <taxon>Nocardiaceae</taxon>
        <taxon>Nocardia</taxon>
    </lineage>
</organism>
<dbReference type="Gene3D" id="3.40.630.10">
    <property type="entry name" value="Zn peptidases"/>
    <property type="match status" value="1"/>
</dbReference>
<dbReference type="Proteomes" id="UP000602198">
    <property type="component" value="Unassembled WGS sequence"/>
</dbReference>
<proteinExistence type="predicted"/>
<protein>
    <submittedName>
        <fullName evidence="3">M20/M25/M40 family metallo-hydrolase</fullName>
    </submittedName>
</protein>
<dbReference type="SUPFAM" id="SSF56784">
    <property type="entry name" value="HAD-like"/>
    <property type="match status" value="1"/>
</dbReference>
<comment type="caution">
    <text evidence="3">The sequence shown here is derived from an EMBL/GenBank/DDBJ whole genome shotgun (WGS) entry which is preliminary data.</text>
</comment>
<feature type="compositionally biased region" description="Low complexity" evidence="1">
    <location>
        <begin position="227"/>
        <end position="239"/>
    </location>
</feature>
<sequence length="675" mass="69181">MAVLYFDIGGTLAEASVGADGSFRFRPLPRVREVLAAGPPHRLGIISNPGADPAAPARAAAALTATFGDIFEGALIHWGAKTSRTIFDAAVAAAGGVADDCVFLGEEPAERAMARRVGMRTAPHPVFAPAAVRGDTVLWARIHLDEQHTSARLRTVADASEIVPVHLAADQMVLAMVTEQGVRAAQEAGFTVDPEAEVGDTAAFLVRDDRPDSPPARSDSGPDRPDAGPGRPASTARGTTGDGSGGRPGEPPSTPEGFAARTGGPESAGDAARRRAEAVLDFVAGATDGLKSAVTLLGPAAGGAYLCADAETVVEDIHIPDTGHGHTERLLADPNLLPGAEEAPIIVGGSGFALDGALEAIREAITAPALRGHVARLSGAAPLVDGAPLTVRGRDAASADNPRVTTALAGRFTSLGFAVRLHRFSWRGHLLDNVEAQLEVPGTDAVLITAHLDSTAANGDFVDDAGNPRRYRPGVDPAPGADDDGSGTAGVLCAAECLRALVSAGRQPNRTIRFVLFNAEEQGLVGSKAYARAAAAAGDRIAAVFQMDMIAGFQGGTRKVELHAGSTVPGPAAIGSAALATMLAEAFATAAPEFEVETLTVNDPAAGRSDHASFHERGWAAVCVSENFFADTAPATGTRRYHQPGDTVHDADHDAEYAASIARAVTATALTLAGL</sequence>
<accession>A0ABS1MH04</accession>
<evidence type="ECO:0000259" key="2">
    <source>
        <dbReference type="Pfam" id="PF04389"/>
    </source>
</evidence>
<gene>
    <name evidence="3" type="ORF">JK358_36030</name>
</gene>
<feature type="region of interest" description="Disordered" evidence="1">
    <location>
        <begin position="203"/>
        <end position="272"/>
    </location>
</feature>
<evidence type="ECO:0000313" key="3">
    <source>
        <dbReference type="EMBL" id="MBL1079826.1"/>
    </source>
</evidence>
<dbReference type="SUPFAM" id="SSF53187">
    <property type="entry name" value="Zn-dependent exopeptidases"/>
    <property type="match status" value="1"/>
</dbReference>
<dbReference type="PANTHER" id="PTHR12147">
    <property type="entry name" value="METALLOPEPTIDASE M28 FAMILY MEMBER"/>
    <property type="match status" value="1"/>
</dbReference>
<keyword evidence="4" id="KW-1185">Reference proteome</keyword>
<dbReference type="InterPro" id="IPR036412">
    <property type="entry name" value="HAD-like_sf"/>
</dbReference>
<dbReference type="EMBL" id="JAERRJ010000020">
    <property type="protein sequence ID" value="MBL1079826.1"/>
    <property type="molecule type" value="Genomic_DNA"/>
</dbReference>
<feature type="domain" description="Peptidase M28" evidence="2">
    <location>
        <begin position="433"/>
        <end position="655"/>
    </location>
</feature>
<evidence type="ECO:0000256" key="1">
    <source>
        <dbReference type="SAM" id="MobiDB-lite"/>
    </source>
</evidence>
<dbReference type="PANTHER" id="PTHR12147:SF26">
    <property type="entry name" value="PEPTIDASE M28 DOMAIN-CONTAINING PROTEIN"/>
    <property type="match status" value="1"/>
</dbReference>
<dbReference type="Gene3D" id="3.40.50.1000">
    <property type="entry name" value="HAD superfamily/HAD-like"/>
    <property type="match status" value="1"/>
</dbReference>
<dbReference type="InterPro" id="IPR007484">
    <property type="entry name" value="Peptidase_M28"/>
</dbReference>
<dbReference type="RefSeq" id="WP_201957642.1">
    <property type="nucleotide sequence ID" value="NZ_JAERRJ010000020.1"/>
</dbReference>
<reference evidence="3 4" key="1">
    <citation type="submission" date="2021-01" db="EMBL/GenBank/DDBJ databases">
        <title>WGS of actinomycetes isolated from Thailand.</title>
        <authorList>
            <person name="Thawai C."/>
        </authorList>
    </citation>
    <scope>NUCLEOTIDE SEQUENCE [LARGE SCALE GENOMIC DNA]</scope>
    <source>
        <strain evidence="3 4">LPG 2</strain>
    </source>
</reference>
<name>A0ABS1MH04_9NOCA</name>